<dbReference type="SUPFAM" id="SSF82895">
    <property type="entry name" value="TSP-1 type 1 repeat"/>
    <property type="match status" value="1"/>
</dbReference>
<dbReference type="PROSITE" id="PS50835">
    <property type="entry name" value="IG_LIKE"/>
    <property type="match status" value="3"/>
</dbReference>
<dbReference type="SMART" id="SM00409">
    <property type="entry name" value="IG"/>
    <property type="match status" value="3"/>
</dbReference>
<comment type="similarity">
    <text evidence="2">Belongs to the FAM187 family.</text>
</comment>
<evidence type="ECO:0000256" key="5">
    <source>
        <dbReference type="ARBA" id="ARBA00022989"/>
    </source>
</evidence>
<feature type="transmembrane region" description="Helical" evidence="8">
    <location>
        <begin position="602"/>
        <end position="622"/>
    </location>
</feature>
<evidence type="ECO:0000256" key="8">
    <source>
        <dbReference type="SAM" id="Phobius"/>
    </source>
</evidence>
<dbReference type="SMART" id="SM00408">
    <property type="entry name" value="IGc2"/>
    <property type="match status" value="1"/>
</dbReference>
<dbReference type="InterPro" id="IPR039311">
    <property type="entry name" value="FAM187A/B"/>
</dbReference>
<dbReference type="GO" id="GO:0016020">
    <property type="term" value="C:membrane"/>
    <property type="evidence" value="ECO:0007669"/>
    <property type="project" value="UniProtKB-SubCell"/>
</dbReference>
<evidence type="ECO:0000256" key="6">
    <source>
        <dbReference type="ARBA" id="ARBA00023136"/>
    </source>
</evidence>
<keyword evidence="4 9" id="KW-0732">Signal</keyword>
<evidence type="ECO:0000313" key="12">
    <source>
        <dbReference type="RefSeq" id="XP_022102633.1"/>
    </source>
</evidence>
<keyword evidence="3 8" id="KW-0812">Transmembrane</keyword>
<dbReference type="InterPro" id="IPR013783">
    <property type="entry name" value="Ig-like_fold"/>
</dbReference>
<protein>
    <submittedName>
        <fullName evidence="12 13">Uncharacterized protein LOC110985721 isoform X1</fullName>
    </submittedName>
</protein>
<dbReference type="SUPFAM" id="SSF48726">
    <property type="entry name" value="Immunoglobulin"/>
    <property type="match status" value="3"/>
</dbReference>
<evidence type="ECO:0000313" key="13">
    <source>
        <dbReference type="RefSeq" id="XP_022102634.1"/>
    </source>
</evidence>
<dbReference type="RefSeq" id="XP_022102634.1">
    <property type="nucleotide sequence ID" value="XM_022246942.1"/>
</dbReference>
<dbReference type="AlphaFoldDB" id="A0A8B7ZAF1"/>
<dbReference type="GeneID" id="110985721"/>
<accession>A0A8B7ZAF1</accession>
<evidence type="ECO:0000256" key="9">
    <source>
        <dbReference type="SAM" id="SignalP"/>
    </source>
</evidence>
<evidence type="ECO:0000313" key="11">
    <source>
        <dbReference type="Proteomes" id="UP000694845"/>
    </source>
</evidence>
<keyword evidence="5 8" id="KW-1133">Transmembrane helix</keyword>
<dbReference type="InterPro" id="IPR036383">
    <property type="entry name" value="TSP1_rpt_sf"/>
</dbReference>
<dbReference type="InterPro" id="IPR003598">
    <property type="entry name" value="Ig_sub2"/>
</dbReference>
<dbReference type="Gene3D" id="2.60.40.10">
    <property type="entry name" value="Immunoglobulins"/>
    <property type="match status" value="3"/>
</dbReference>
<dbReference type="RefSeq" id="XP_022102633.1">
    <property type="nucleotide sequence ID" value="XM_022246941.1"/>
</dbReference>
<dbReference type="KEGG" id="aplc:110985721"/>
<dbReference type="Proteomes" id="UP000694845">
    <property type="component" value="Unplaced"/>
</dbReference>
<organism evidence="11 12">
    <name type="scientific">Acanthaster planci</name>
    <name type="common">Crown-of-thorns starfish</name>
    <dbReference type="NCBI Taxonomy" id="133434"/>
    <lineage>
        <taxon>Eukaryota</taxon>
        <taxon>Metazoa</taxon>
        <taxon>Echinodermata</taxon>
        <taxon>Eleutherozoa</taxon>
        <taxon>Asterozoa</taxon>
        <taxon>Asteroidea</taxon>
        <taxon>Valvatacea</taxon>
        <taxon>Valvatida</taxon>
        <taxon>Acanthasteridae</taxon>
        <taxon>Acanthaster</taxon>
    </lineage>
</organism>
<dbReference type="InterPro" id="IPR007110">
    <property type="entry name" value="Ig-like_dom"/>
</dbReference>
<sequence>MRTFVLLTVALVWSRILGGEWDSRYVDKRCWENTSVTDPVIPGDSVQLFCDPCGIQEIGIQWMKEHGTWVDSNLRELDFKFHNHEYTVGKFILNWDMSLTIHDVQPGDAGRYRCSKDNHVYSWHQVILRNPSEFHVMDNRKGFTPLLKRLWVETRWSDWGPCSQCNKPGTRERIGFCYSTGRSPLEQYHNGIPCNFPFKNHLIWKTLSIVGIDLRDEKIIQRCRISCREADKEARHKMVKPLHFPFTCALEFLKKFRKFVVVYEGDTLRMKCHPCNELYGGVKWHRIKSRRLDLSVEFSWHDNDDENKYALNHDMSMEIRRAERSDEDRYICMKKEEPYSIHKVVVVQRPSKMHVVDLTKNQKPYGKRDMVYTLWMEWGPCSKCGEPGTRIRIGHCFSKSPRVTGELVLKYQSGVPCHFETGERFNWKTIKSPMLDEKMIDTCNQPCIQNPIDIFSSSVQRYAAARRPGQRNPWARPRGESSKDRAKLKVFGYIGGDVNLVCPGTPLWLNSASEYAVTEWKNGSRMLTSEQPESGTNATRGRVHIDDLEGSLLIANITAWDEQLYRCYSNGVQTATVRLIVMRPLVDVQAFMGSFLQTSRVLQFYCVVFVLVLMLKCIARCIQNRRYKRSMRAG</sequence>
<keyword evidence="7" id="KW-0325">Glycoprotein</keyword>
<evidence type="ECO:0000256" key="4">
    <source>
        <dbReference type="ARBA" id="ARBA00022729"/>
    </source>
</evidence>
<dbReference type="InterPro" id="IPR003599">
    <property type="entry name" value="Ig_sub"/>
</dbReference>
<feature type="domain" description="Ig-like" evidence="10">
    <location>
        <begin position="245"/>
        <end position="342"/>
    </location>
</feature>
<dbReference type="OrthoDB" id="6434091at2759"/>
<dbReference type="PANTHER" id="PTHR32178:SF6">
    <property type="entry name" value="IG-LIKE DOMAIN-CONTAINING PROTEIN"/>
    <property type="match status" value="1"/>
</dbReference>
<gene>
    <name evidence="12 13" type="primary">LOC110985721</name>
</gene>
<keyword evidence="11" id="KW-1185">Reference proteome</keyword>
<evidence type="ECO:0000256" key="3">
    <source>
        <dbReference type="ARBA" id="ARBA00022692"/>
    </source>
</evidence>
<comment type="subcellular location">
    <subcellularLocation>
        <location evidence="1">Membrane</location>
        <topology evidence="1">Single-pass type I membrane protein</topology>
    </subcellularLocation>
</comment>
<proteinExistence type="inferred from homology"/>
<reference evidence="12 13" key="1">
    <citation type="submission" date="2025-04" db="UniProtKB">
        <authorList>
            <consortium name="RefSeq"/>
        </authorList>
    </citation>
    <scope>IDENTIFICATION</scope>
</reference>
<evidence type="ECO:0000256" key="7">
    <source>
        <dbReference type="ARBA" id="ARBA00023180"/>
    </source>
</evidence>
<feature type="chain" id="PRO_5044665679" evidence="9">
    <location>
        <begin position="19"/>
        <end position="634"/>
    </location>
</feature>
<evidence type="ECO:0000256" key="2">
    <source>
        <dbReference type="ARBA" id="ARBA00008727"/>
    </source>
</evidence>
<feature type="signal peptide" evidence="9">
    <location>
        <begin position="1"/>
        <end position="18"/>
    </location>
</feature>
<feature type="domain" description="Ig-like" evidence="10">
    <location>
        <begin position="43"/>
        <end position="114"/>
    </location>
</feature>
<dbReference type="PANTHER" id="PTHR32178">
    <property type="entry name" value="FAM187"/>
    <property type="match status" value="1"/>
</dbReference>
<name>A0A8B7ZAF1_ACAPL</name>
<evidence type="ECO:0000259" key="10">
    <source>
        <dbReference type="PROSITE" id="PS50835"/>
    </source>
</evidence>
<dbReference type="InterPro" id="IPR036179">
    <property type="entry name" value="Ig-like_dom_sf"/>
</dbReference>
<evidence type="ECO:0000256" key="1">
    <source>
        <dbReference type="ARBA" id="ARBA00004479"/>
    </source>
</evidence>
<keyword evidence="6 8" id="KW-0472">Membrane</keyword>
<feature type="domain" description="Ig-like" evidence="10">
    <location>
        <begin position="477"/>
        <end position="578"/>
    </location>
</feature>